<dbReference type="FunFam" id="3.30.300.20:FF:000001">
    <property type="entry name" value="30S ribosomal protein S3"/>
    <property type="match status" value="1"/>
</dbReference>
<dbReference type="Pfam" id="PF00189">
    <property type="entry name" value="Ribosomal_S3_C"/>
    <property type="match status" value="1"/>
</dbReference>
<dbReference type="InterPro" id="IPR004087">
    <property type="entry name" value="KH_dom"/>
</dbReference>
<evidence type="ECO:0000256" key="1">
    <source>
        <dbReference type="ARBA" id="ARBA00010761"/>
    </source>
</evidence>
<evidence type="ECO:0000256" key="2">
    <source>
        <dbReference type="ARBA" id="ARBA00022730"/>
    </source>
</evidence>
<protein>
    <recommendedName>
        <fullName evidence="7 8">Small ribosomal subunit protein uS3</fullName>
    </recommendedName>
</protein>
<dbReference type="InterPro" id="IPR005704">
    <property type="entry name" value="Ribosomal_uS3_bac-typ"/>
</dbReference>
<dbReference type="Proteomes" id="UP000229966">
    <property type="component" value="Unassembled WGS sequence"/>
</dbReference>
<evidence type="ECO:0000256" key="4">
    <source>
        <dbReference type="ARBA" id="ARBA00022980"/>
    </source>
</evidence>
<comment type="caution">
    <text evidence="11">The sequence shown here is derived from an EMBL/GenBank/DDBJ whole genome shotgun (WGS) entry which is preliminary data.</text>
</comment>
<dbReference type="GO" id="GO:0003729">
    <property type="term" value="F:mRNA binding"/>
    <property type="evidence" value="ECO:0007669"/>
    <property type="project" value="UniProtKB-UniRule"/>
</dbReference>
<keyword evidence="4 8" id="KW-0689">Ribosomal protein</keyword>
<dbReference type="InterPro" id="IPR036419">
    <property type="entry name" value="Ribosomal_S3_C_sf"/>
</dbReference>
<dbReference type="InterPro" id="IPR004044">
    <property type="entry name" value="KH_dom_type_2"/>
</dbReference>
<organism evidence="11 12">
    <name type="scientific">Candidatus Berkelbacteria bacterium CG03_land_8_20_14_0_80_40_36</name>
    <dbReference type="NCBI Taxonomy" id="1974509"/>
    <lineage>
        <taxon>Bacteria</taxon>
        <taxon>Candidatus Berkelbacteria</taxon>
    </lineage>
</organism>
<evidence type="ECO:0000256" key="8">
    <source>
        <dbReference type="HAMAP-Rule" id="MF_01309"/>
    </source>
</evidence>
<dbReference type="GO" id="GO:0003735">
    <property type="term" value="F:structural constituent of ribosome"/>
    <property type="evidence" value="ECO:0007669"/>
    <property type="project" value="InterPro"/>
</dbReference>
<dbReference type="InterPro" id="IPR015946">
    <property type="entry name" value="KH_dom-like_a/b"/>
</dbReference>
<keyword evidence="3 8" id="KW-0694">RNA-binding</keyword>
<comment type="function">
    <text evidence="6 8">Binds the lower part of the 30S subunit head. Binds mRNA in the 70S ribosome, positioning it for translation.</text>
</comment>
<accession>A0A2M7CJ43</accession>
<reference evidence="12" key="1">
    <citation type="submission" date="2017-09" db="EMBL/GenBank/DDBJ databases">
        <title>Depth-based differentiation of microbial function through sediment-hosted aquifers and enrichment of novel symbionts in the deep terrestrial subsurface.</title>
        <authorList>
            <person name="Probst A.J."/>
            <person name="Ladd B."/>
            <person name="Jarett J.K."/>
            <person name="Geller-Mcgrath D.E."/>
            <person name="Sieber C.M.K."/>
            <person name="Emerson J.B."/>
            <person name="Anantharaman K."/>
            <person name="Thomas B.C."/>
            <person name="Malmstrom R."/>
            <person name="Stieglmeier M."/>
            <person name="Klingl A."/>
            <person name="Woyke T."/>
            <person name="Ryan C.M."/>
            <person name="Banfield J.F."/>
        </authorList>
    </citation>
    <scope>NUCLEOTIDE SEQUENCE [LARGE SCALE GENOMIC DNA]</scope>
</reference>
<dbReference type="SMART" id="SM00322">
    <property type="entry name" value="KH"/>
    <property type="match status" value="1"/>
</dbReference>
<comment type="similarity">
    <text evidence="1 8 9">Belongs to the universal ribosomal protein uS3 family.</text>
</comment>
<dbReference type="InterPro" id="IPR001351">
    <property type="entry name" value="Ribosomal_uS3_C"/>
</dbReference>
<dbReference type="PROSITE" id="PS50823">
    <property type="entry name" value="KH_TYPE_2"/>
    <property type="match status" value="1"/>
</dbReference>
<dbReference type="CDD" id="cd02412">
    <property type="entry name" value="KH-II_30S_S3"/>
    <property type="match status" value="1"/>
</dbReference>
<sequence>MGQKINPISYRLQINKKWKSLWYKPKADFKDSLIQDIKIRELVNTKVGEQASIEKIIIKRNARDVKIEIHSSRPGILIGRQGQGIKDLKKFLINKLAMPGQKSKLDIDVMEIKNPDSVAQLVAQNIGYQLTKRIYYKRAVKHAMTKVMQSGVTGVKIQISGRLGGAEISRSEKYIDGPVPTSTLRANIDFAIYHSQTTYGTVGIKVWIYKK</sequence>
<evidence type="ECO:0000256" key="6">
    <source>
        <dbReference type="ARBA" id="ARBA00024998"/>
    </source>
</evidence>
<dbReference type="PANTHER" id="PTHR11760:SF19">
    <property type="entry name" value="SMALL RIBOSOMAL SUBUNIT PROTEIN US3C"/>
    <property type="match status" value="1"/>
</dbReference>
<evidence type="ECO:0000259" key="10">
    <source>
        <dbReference type="PROSITE" id="PS50823"/>
    </source>
</evidence>
<dbReference type="AlphaFoldDB" id="A0A2M7CJ43"/>
<keyword evidence="2 8" id="KW-0699">rRNA-binding</keyword>
<keyword evidence="5 8" id="KW-0687">Ribonucleoprotein</keyword>
<dbReference type="NCBIfam" id="TIGR01009">
    <property type="entry name" value="rpsC_bact"/>
    <property type="match status" value="1"/>
</dbReference>
<dbReference type="PANTHER" id="PTHR11760">
    <property type="entry name" value="30S/40S RIBOSOMAL PROTEIN S3"/>
    <property type="match status" value="1"/>
</dbReference>
<dbReference type="InterPro" id="IPR018280">
    <property type="entry name" value="Ribosomal_uS3_CS"/>
</dbReference>
<dbReference type="InterPro" id="IPR057258">
    <property type="entry name" value="Ribosomal_uS3"/>
</dbReference>
<dbReference type="GO" id="GO:0006412">
    <property type="term" value="P:translation"/>
    <property type="evidence" value="ECO:0007669"/>
    <property type="project" value="UniProtKB-UniRule"/>
</dbReference>
<evidence type="ECO:0000256" key="7">
    <source>
        <dbReference type="ARBA" id="ARBA00035257"/>
    </source>
</evidence>
<dbReference type="Gene3D" id="3.30.300.20">
    <property type="match status" value="1"/>
</dbReference>
<evidence type="ECO:0000313" key="11">
    <source>
        <dbReference type="EMBL" id="PIV25667.1"/>
    </source>
</evidence>
<feature type="domain" description="KH type-2" evidence="10">
    <location>
        <begin position="39"/>
        <end position="113"/>
    </location>
</feature>
<comment type="subunit">
    <text evidence="8">Part of the 30S ribosomal subunit. Forms a tight complex with proteins S10 and S14.</text>
</comment>
<dbReference type="SUPFAM" id="SSF54814">
    <property type="entry name" value="Prokaryotic type KH domain (KH-domain type II)"/>
    <property type="match status" value="1"/>
</dbReference>
<dbReference type="InterPro" id="IPR009019">
    <property type="entry name" value="KH_sf_prok-type"/>
</dbReference>
<dbReference type="Pfam" id="PF07650">
    <property type="entry name" value="KH_2"/>
    <property type="match status" value="1"/>
</dbReference>
<proteinExistence type="inferred from homology"/>
<dbReference type="PROSITE" id="PS00548">
    <property type="entry name" value="RIBOSOMAL_S3"/>
    <property type="match status" value="1"/>
</dbReference>
<dbReference type="HAMAP" id="MF_01309_B">
    <property type="entry name" value="Ribosomal_uS3_B"/>
    <property type="match status" value="1"/>
</dbReference>
<dbReference type="Gene3D" id="3.30.1140.32">
    <property type="entry name" value="Ribosomal protein S3, C-terminal domain"/>
    <property type="match status" value="1"/>
</dbReference>
<dbReference type="SUPFAM" id="SSF54821">
    <property type="entry name" value="Ribosomal protein S3 C-terminal domain"/>
    <property type="match status" value="1"/>
</dbReference>
<evidence type="ECO:0000313" key="12">
    <source>
        <dbReference type="Proteomes" id="UP000229966"/>
    </source>
</evidence>
<evidence type="ECO:0000256" key="9">
    <source>
        <dbReference type="RuleBase" id="RU003624"/>
    </source>
</evidence>
<gene>
    <name evidence="8" type="primary">rpsC</name>
    <name evidence="11" type="ORF">COS38_00420</name>
</gene>
<evidence type="ECO:0000256" key="3">
    <source>
        <dbReference type="ARBA" id="ARBA00022884"/>
    </source>
</evidence>
<evidence type="ECO:0000256" key="5">
    <source>
        <dbReference type="ARBA" id="ARBA00023274"/>
    </source>
</evidence>
<dbReference type="EMBL" id="PEUM01000011">
    <property type="protein sequence ID" value="PIV25667.1"/>
    <property type="molecule type" value="Genomic_DNA"/>
</dbReference>
<dbReference type="GO" id="GO:0022627">
    <property type="term" value="C:cytosolic small ribosomal subunit"/>
    <property type="evidence" value="ECO:0007669"/>
    <property type="project" value="TreeGrafter"/>
</dbReference>
<name>A0A2M7CJ43_9BACT</name>
<dbReference type="GO" id="GO:0019843">
    <property type="term" value="F:rRNA binding"/>
    <property type="evidence" value="ECO:0007669"/>
    <property type="project" value="UniProtKB-UniRule"/>
</dbReference>